<gene>
    <name evidence="2" type="ORF">CPELLU_LOCUS20630</name>
</gene>
<feature type="non-terminal residue" evidence="2">
    <location>
        <position position="44"/>
    </location>
</feature>
<dbReference type="Proteomes" id="UP000789759">
    <property type="component" value="Unassembled WGS sequence"/>
</dbReference>
<comment type="caution">
    <text evidence="2">The sequence shown here is derived from an EMBL/GenBank/DDBJ whole genome shotgun (WGS) entry which is preliminary data.</text>
</comment>
<sequence>MTSQNSELENPVTSQDSELENSAPSQDSKLENLDQNNKNLGRRP</sequence>
<evidence type="ECO:0000313" key="2">
    <source>
        <dbReference type="EMBL" id="CAG8830638.1"/>
    </source>
</evidence>
<name>A0A9N9KK45_9GLOM</name>
<keyword evidence="3" id="KW-1185">Reference proteome</keyword>
<protein>
    <submittedName>
        <fullName evidence="2">17269_t:CDS:1</fullName>
    </submittedName>
</protein>
<evidence type="ECO:0000313" key="3">
    <source>
        <dbReference type="Proteomes" id="UP000789759"/>
    </source>
</evidence>
<evidence type="ECO:0000256" key="1">
    <source>
        <dbReference type="SAM" id="MobiDB-lite"/>
    </source>
</evidence>
<reference evidence="2" key="1">
    <citation type="submission" date="2021-06" db="EMBL/GenBank/DDBJ databases">
        <authorList>
            <person name="Kallberg Y."/>
            <person name="Tangrot J."/>
            <person name="Rosling A."/>
        </authorList>
    </citation>
    <scope>NUCLEOTIDE SEQUENCE</scope>
    <source>
        <strain evidence="2">FL966</strain>
    </source>
</reference>
<dbReference type="EMBL" id="CAJVQA010064459">
    <property type="protein sequence ID" value="CAG8830638.1"/>
    <property type="molecule type" value="Genomic_DNA"/>
</dbReference>
<organism evidence="2 3">
    <name type="scientific">Cetraspora pellucida</name>
    <dbReference type="NCBI Taxonomy" id="1433469"/>
    <lineage>
        <taxon>Eukaryota</taxon>
        <taxon>Fungi</taxon>
        <taxon>Fungi incertae sedis</taxon>
        <taxon>Mucoromycota</taxon>
        <taxon>Glomeromycotina</taxon>
        <taxon>Glomeromycetes</taxon>
        <taxon>Diversisporales</taxon>
        <taxon>Gigasporaceae</taxon>
        <taxon>Cetraspora</taxon>
    </lineage>
</organism>
<dbReference type="AlphaFoldDB" id="A0A9N9KK45"/>
<proteinExistence type="predicted"/>
<feature type="region of interest" description="Disordered" evidence="1">
    <location>
        <begin position="1"/>
        <end position="44"/>
    </location>
</feature>
<accession>A0A9N9KK45</accession>